<feature type="transmembrane region" description="Helical" evidence="1">
    <location>
        <begin position="164"/>
        <end position="182"/>
    </location>
</feature>
<feature type="transmembrane region" description="Helical" evidence="1">
    <location>
        <begin position="52"/>
        <end position="69"/>
    </location>
</feature>
<name>A0A1S9ZPW1_9GAMM</name>
<evidence type="ECO:0000313" key="3">
    <source>
        <dbReference type="EMBL" id="OOR85496.1"/>
    </source>
</evidence>
<sequence>MGKQHTVKQWFQLLIPSTFGVAIFFVPVSIGDKNTILLDHFVIWAEKLLGDYAGWYALFLIIGGCVHSVKNKFWQKGIGSIIFALFKFAGIIMAAMVMTKSGPVVLYEPFMLEFLWKALVIPVAILVPIGALFMPLLVNYGLVELAGGLSQPFMRRLFHIPGRSAIDAVASFVTSFAVGLLITNKAYLNGEYSAKEAAIIATGFSTVSVAFMVIVARTLDLMDIWSVFFIATLITTIIVTAISARLPPISRMSETAINSEIIAKKGERLKTAINEAIRVANQPKRPRELIKETLQDGLVMTMTILPTILSIGTLSLLIEKYTPVFDWVGYAFYPITLIFGIDNGLELSAAVSTSYSEMFLPALIMAESDIVSRLVSGIVAISSILFVAASIPCIMATQIPLSFYALTLIWFIRTALSMLVSIPLAMLISHFLI</sequence>
<keyword evidence="1" id="KW-0812">Transmembrane</keyword>
<reference evidence="3 4" key="1">
    <citation type="submission" date="2017-02" db="EMBL/GenBank/DDBJ databases">
        <title>Draft genome sequence of Moraxella canis CCUG 8415A type strain.</title>
        <authorList>
            <person name="Engstrom-Jakobsson H."/>
            <person name="Salva-Serra F."/>
            <person name="Thorell K."/>
            <person name="Gonzales-Siles L."/>
            <person name="Karlsson R."/>
            <person name="Boulund F."/>
            <person name="Engstrand L."/>
            <person name="Moore E."/>
        </authorList>
    </citation>
    <scope>NUCLEOTIDE SEQUENCE [LARGE SCALE GENOMIC DNA]</scope>
    <source>
        <strain evidence="3 4">CCUG 8415A</strain>
    </source>
</reference>
<feature type="transmembrane region" description="Helical" evidence="1">
    <location>
        <begin position="12"/>
        <end position="32"/>
    </location>
</feature>
<feature type="transmembrane region" description="Helical" evidence="1">
    <location>
        <begin position="297"/>
        <end position="317"/>
    </location>
</feature>
<keyword evidence="1" id="KW-1133">Transmembrane helix</keyword>
<dbReference type="RefSeq" id="WP_078255353.1">
    <property type="nucleotide sequence ID" value="NZ_MUXT01000001.1"/>
</dbReference>
<feature type="transmembrane region" description="Helical" evidence="1">
    <location>
        <begin position="378"/>
        <end position="397"/>
    </location>
</feature>
<evidence type="ECO:0000313" key="4">
    <source>
        <dbReference type="Proteomes" id="UP000190322"/>
    </source>
</evidence>
<dbReference type="EMBL" id="MUXT01000001">
    <property type="protein sequence ID" value="OOR85496.1"/>
    <property type="molecule type" value="Genomic_DNA"/>
</dbReference>
<evidence type="ECO:0000256" key="1">
    <source>
        <dbReference type="SAM" id="Phobius"/>
    </source>
</evidence>
<dbReference type="InterPro" id="IPR011642">
    <property type="entry name" value="Gate_dom"/>
</dbReference>
<evidence type="ECO:0000259" key="2">
    <source>
        <dbReference type="Pfam" id="PF07670"/>
    </source>
</evidence>
<feature type="transmembrane region" description="Helical" evidence="1">
    <location>
        <begin position="81"/>
        <end position="99"/>
    </location>
</feature>
<protein>
    <submittedName>
        <fullName evidence="3">Histidine transporter</fullName>
    </submittedName>
</protein>
<feature type="transmembrane region" description="Helical" evidence="1">
    <location>
        <begin position="224"/>
        <end position="244"/>
    </location>
</feature>
<feature type="transmembrane region" description="Helical" evidence="1">
    <location>
        <begin position="119"/>
        <end position="143"/>
    </location>
</feature>
<organism evidence="3 4">
    <name type="scientific">Moraxella canis</name>
    <dbReference type="NCBI Taxonomy" id="90239"/>
    <lineage>
        <taxon>Bacteria</taxon>
        <taxon>Pseudomonadati</taxon>
        <taxon>Pseudomonadota</taxon>
        <taxon>Gammaproteobacteria</taxon>
        <taxon>Moraxellales</taxon>
        <taxon>Moraxellaceae</taxon>
        <taxon>Moraxella</taxon>
    </lineage>
</organism>
<feature type="domain" description="Nucleoside transporter/FeoB GTPase Gate" evidence="2">
    <location>
        <begin position="123"/>
        <end position="219"/>
    </location>
</feature>
<dbReference type="Pfam" id="PF07670">
    <property type="entry name" value="Gate"/>
    <property type="match status" value="1"/>
</dbReference>
<keyword evidence="1" id="KW-0472">Membrane</keyword>
<gene>
    <name evidence="3" type="ORF">B0180_01515</name>
</gene>
<accession>A0A1S9ZPW1</accession>
<dbReference type="Proteomes" id="UP000190322">
    <property type="component" value="Unassembled WGS sequence"/>
</dbReference>
<comment type="caution">
    <text evidence="3">The sequence shown here is derived from an EMBL/GenBank/DDBJ whole genome shotgun (WGS) entry which is preliminary data.</text>
</comment>
<proteinExistence type="predicted"/>
<dbReference type="AlphaFoldDB" id="A0A1S9ZPW1"/>
<feature type="transmembrane region" description="Helical" evidence="1">
    <location>
        <begin position="403"/>
        <end position="428"/>
    </location>
</feature>
<feature type="transmembrane region" description="Helical" evidence="1">
    <location>
        <begin position="197"/>
        <end position="217"/>
    </location>
</feature>